<dbReference type="InterPro" id="IPR006566">
    <property type="entry name" value="FBD"/>
</dbReference>
<dbReference type="InterPro" id="IPR001810">
    <property type="entry name" value="F-box_dom"/>
</dbReference>
<dbReference type="PANTHER" id="PTHR32141">
    <property type="match status" value="1"/>
</dbReference>
<sequence>MAPKTTASSRSCVVFAHVDVLQHGEANEEALALLIDYLSSGDSPGAEGALELATSRSVSFAGTPWSPQSRDMCSNARTWSTSLRGLGPTPPTSFGAPEMELDGQIRGGIDELPDGGTERWVAAVLSSSDPPAQERIDCIIPYLISLLPAPFVPAPPDAAAADDSEDDHFSFTSSDDDSAAEDARSFPSPPPGDGEEDHISRLADDLLSEIISRLSTKEAARTMALSTRWRRVWAKTSLLVDDAHLRDADNEVSLVRAISRCVDAHPGPVRAARITHVAFYHHEYALRRLVASLADKNVEDLILFNRPWPLNMPLPDDIFRCAYLRRLYLGAWMFPEVAASAAAFVNLRELGLFHCIIPDRDFDALLSLCSKLEVLSLAMSYNCPSRLRISSPSLRAAVEWMSSLDEIVVDGAPCLERLLLHHAIPVAERTPIKIVSAPRLEVLGILDLQLHELQIGGTTIRPGMWMFVKSSAKLPSLKVLAIKVCLAIEREIKLLMTLLKCFSHLETLHIKSIPPCASPEIANCADVWESLGSCECLKSHLKTVSIQGFHTERYEVLCLKYLILEGEVLETVAFFCEDKVCFAAKDDEAAEIELMFPKNLVQDRWSFQSAIDLSLDDPFFYAVES</sequence>
<dbReference type="Pfam" id="PF08387">
    <property type="entry name" value="FBD"/>
    <property type="match status" value="1"/>
</dbReference>
<dbReference type="SMART" id="SM00256">
    <property type="entry name" value="FBOX"/>
    <property type="match status" value="1"/>
</dbReference>
<dbReference type="InterPro" id="IPR036047">
    <property type="entry name" value="F-box-like_dom_sf"/>
</dbReference>
<dbReference type="InterPro" id="IPR032675">
    <property type="entry name" value="LRR_dom_sf"/>
</dbReference>
<feature type="region of interest" description="Disordered" evidence="1">
    <location>
        <begin position="156"/>
        <end position="198"/>
    </location>
</feature>
<feature type="domain" description="F-box" evidence="2">
    <location>
        <begin position="202"/>
        <end position="242"/>
    </location>
</feature>
<evidence type="ECO:0000313" key="4">
    <source>
        <dbReference type="Proteomes" id="UP000026961"/>
    </source>
</evidence>
<dbReference type="EnsemblPlants" id="OGLUM01G25320.1">
    <property type="protein sequence ID" value="OGLUM01G25320.1"/>
    <property type="gene ID" value="OGLUM01G25320"/>
</dbReference>
<proteinExistence type="predicted"/>
<dbReference type="AlphaFoldDB" id="A0A0D9YBB2"/>
<dbReference type="SUPFAM" id="SSF81383">
    <property type="entry name" value="F-box domain"/>
    <property type="match status" value="1"/>
</dbReference>
<organism evidence="3">
    <name type="scientific">Oryza glumipatula</name>
    <dbReference type="NCBI Taxonomy" id="40148"/>
    <lineage>
        <taxon>Eukaryota</taxon>
        <taxon>Viridiplantae</taxon>
        <taxon>Streptophyta</taxon>
        <taxon>Embryophyta</taxon>
        <taxon>Tracheophyta</taxon>
        <taxon>Spermatophyta</taxon>
        <taxon>Magnoliopsida</taxon>
        <taxon>Liliopsida</taxon>
        <taxon>Poales</taxon>
        <taxon>Poaceae</taxon>
        <taxon>BOP clade</taxon>
        <taxon>Oryzoideae</taxon>
        <taxon>Oryzeae</taxon>
        <taxon>Oryzinae</taxon>
        <taxon>Oryza</taxon>
    </lineage>
</organism>
<dbReference type="Gene3D" id="3.80.10.10">
    <property type="entry name" value="Ribonuclease Inhibitor"/>
    <property type="match status" value="1"/>
</dbReference>
<reference evidence="3" key="1">
    <citation type="submission" date="2013-08" db="EMBL/GenBank/DDBJ databases">
        <title>Oryza genome evolution.</title>
        <authorList>
            <person name="Wing R.A."/>
            <person name="Panaud O."/>
            <person name="Oliveira A.C."/>
        </authorList>
    </citation>
    <scope>NUCLEOTIDE SEQUENCE</scope>
</reference>
<dbReference type="Proteomes" id="UP000026961">
    <property type="component" value="Chromosome 1"/>
</dbReference>
<dbReference type="Pfam" id="PF24758">
    <property type="entry name" value="LRR_At5g56370"/>
    <property type="match status" value="1"/>
</dbReference>
<reference evidence="3" key="3">
    <citation type="submission" date="2018-05" db="EMBL/GenBank/DDBJ databases">
        <title>OgluRS3 (Oryza glumaepatula Reference Sequence Version 3).</title>
        <authorList>
            <person name="Zhang J."/>
            <person name="Kudrna D."/>
            <person name="Lee S."/>
            <person name="Talag J."/>
            <person name="Welchert J."/>
            <person name="Wing R.A."/>
        </authorList>
    </citation>
    <scope>NUCLEOTIDE SEQUENCE [LARGE SCALE GENOMIC DNA]</scope>
</reference>
<keyword evidence="4" id="KW-1185">Reference proteome</keyword>
<evidence type="ECO:0000313" key="3">
    <source>
        <dbReference type="EnsemblPlants" id="OGLUM01G25320.1"/>
    </source>
</evidence>
<dbReference type="STRING" id="40148.A0A0D9YBB2"/>
<evidence type="ECO:0000256" key="1">
    <source>
        <dbReference type="SAM" id="MobiDB-lite"/>
    </source>
</evidence>
<accession>A0A0D9YBB2</accession>
<name>A0A0D9YBB2_9ORYZ</name>
<dbReference type="SUPFAM" id="SSF52047">
    <property type="entry name" value="RNI-like"/>
    <property type="match status" value="1"/>
</dbReference>
<reference evidence="3" key="2">
    <citation type="submission" date="2015-04" db="UniProtKB">
        <authorList>
            <consortium name="EnsemblPlants"/>
        </authorList>
    </citation>
    <scope>IDENTIFICATION</scope>
</reference>
<dbReference type="InterPro" id="IPR055411">
    <property type="entry name" value="LRR_FXL15/At3g58940/PEG3-like"/>
</dbReference>
<dbReference type="HOGENOM" id="CLU_023151_4_0_1"/>
<dbReference type="Pfam" id="PF00646">
    <property type="entry name" value="F-box"/>
    <property type="match status" value="1"/>
</dbReference>
<protein>
    <recommendedName>
        <fullName evidence="2">F-box domain-containing protein</fullName>
    </recommendedName>
</protein>
<dbReference type="InterPro" id="IPR055302">
    <property type="entry name" value="F-box_dom-containing"/>
</dbReference>
<dbReference type="eggNOG" id="ENOG502SYQR">
    <property type="taxonomic scope" value="Eukaryota"/>
</dbReference>
<dbReference type="Gramene" id="OGLUM01G25320.1">
    <property type="protein sequence ID" value="OGLUM01G25320.1"/>
    <property type="gene ID" value="OGLUM01G25320"/>
</dbReference>
<evidence type="ECO:0000259" key="2">
    <source>
        <dbReference type="SMART" id="SM00256"/>
    </source>
</evidence>
<dbReference type="PANTHER" id="PTHR32141:SF61">
    <property type="entry name" value="OS01G0598400 PROTEIN"/>
    <property type="match status" value="1"/>
</dbReference>
<dbReference type="Gene3D" id="1.20.1280.50">
    <property type="match status" value="1"/>
</dbReference>